<dbReference type="InterPro" id="IPR001251">
    <property type="entry name" value="CRAL-TRIO_dom"/>
</dbReference>
<dbReference type="Pfam" id="PF00650">
    <property type="entry name" value="CRAL_TRIO"/>
    <property type="match status" value="1"/>
</dbReference>
<dbReference type="GO" id="GO:1902936">
    <property type="term" value="F:phosphatidylinositol bisphosphate binding"/>
    <property type="evidence" value="ECO:0007669"/>
    <property type="project" value="TreeGrafter"/>
</dbReference>
<dbReference type="EMBL" id="ACPB03016283">
    <property type="status" value="NOT_ANNOTATED_CDS"/>
    <property type="molecule type" value="Genomic_DNA"/>
</dbReference>
<reference evidence="1" key="1">
    <citation type="submission" date="2015-05" db="UniProtKB">
        <authorList>
            <consortium name="EnsemblMetazoa"/>
        </authorList>
    </citation>
    <scope>IDENTIFICATION</scope>
</reference>
<dbReference type="InterPro" id="IPR036865">
    <property type="entry name" value="CRAL-TRIO_dom_sf"/>
</dbReference>
<dbReference type="GO" id="GO:0016020">
    <property type="term" value="C:membrane"/>
    <property type="evidence" value="ECO:0007669"/>
    <property type="project" value="TreeGrafter"/>
</dbReference>
<dbReference type="STRING" id="13249.T1I2G6"/>
<dbReference type="PANTHER" id="PTHR10174">
    <property type="entry name" value="ALPHA-TOCOPHEROL TRANSFER PROTEIN-RELATED"/>
    <property type="match status" value="1"/>
</dbReference>
<dbReference type="PRINTS" id="PR00180">
    <property type="entry name" value="CRETINALDHBP"/>
</dbReference>
<sequence length="135" mass="15718">MKMYGRVNLKEVAPLRILKIAFINTPTYVEAAVNHLIKPFLSTKLQQRFYVTSGGHEDLRNYFSADLLPCDYGGLSTNPSLKQFSDKWNQYDQSRRQWYLDELSQKNDESKRLNIDMPKNPYFGVHGSLKKLVID</sequence>
<evidence type="ECO:0000313" key="2">
    <source>
        <dbReference type="Proteomes" id="UP000015103"/>
    </source>
</evidence>
<dbReference type="Proteomes" id="UP000015103">
    <property type="component" value="Unassembled WGS sequence"/>
</dbReference>
<name>T1I2G6_RHOPR</name>
<proteinExistence type="predicted"/>
<dbReference type="AlphaFoldDB" id="T1I2G6"/>
<evidence type="ECO:0000313" key="1">
    <source>
        <dbReference type="EnsemblMetazoa" id="RPRC010485-PA"/>
    </source>
</evidence>
<dbReference type="VEuPathDB" id="VectorBase:RPRC010485"/>
<dbReference type="HOGENOM" id="CLU_1888338_0_0_1"/>
<accession>T1I2G6</accession>
<protein>
    <submittedName>
        <fullName evidence="1">CRAL-TRIO domain-containing protein</fullName>
    </submittedName>
</protein>
<dbReference type="CDD" id="cd00170">
    <property type="entry name" value="SEC14"/>
    <property type="match status" value="1"/>
</dbReference>
<keyword evidence="2" id="KW-1185">Reference proteome</keyword>
<dbReference type="PANTHER" id="PTHR10174:SF224">
    <property type="entry name" value="RETINOL-BINDING PROTEIN PINTA"/>
    <property type="match status" value="1"/>
</dbReference>
<dbReference type="InParanoid" id="T1I2G6"/>
<dbReference type="EnsemblMetazoa" id="RPRC010485-RA">
    <property type="protein sequence ID" value="RPRC010485-PA"/>
    <property type="gene ID" value="RPRC010485"/>
</dbReference>
<dbReference type="PROSITE" id="PS50191">
    <property type="entry name" value="CRAL_TRIO"/>
    <property type="match status" value="1"/>
</dbReference>
<dbReference type="SUPFAM" id="SSF52087">
    <property type="entry name" value="CRAL/TRIO domain"/>
    <property type="match status" value="1"/>
</dbReference>
<dbReference type="Gene3D" id="3.40.525.10">
    <property type="entry name" value="CRAL-TRIO lipid binding domain"/>
    <property type="match status" value="1"/>
</dbReference>
<organism evidence="1 2">
    <name type="scientific">Rhodnius prolixus</name>
    <name type="common">Triatomid bug</name>
    <dbReference type="NCBI Taxonomy" id="13249"/>
    <lineage>
        <taxon>Eukaryota</taxon>
        <taxon>Metazoa</taxon>
        <taxon>Ecdysozoa</taxon>
        <taxon>Arthropoda</taxon>
        <taxon>Hexapoda</taxon>
        <taxon>Insecta</taxon>
        <taxon>Pterygota</taxon>
        <taxon>Neoptera</taxon>
        <taxon>Paraneoptera</taxon>
        <taxon>Hemiptera</taxon>
        <taxon>Heteroptera</taxon>
        <taxon>Panheteroptera</taxon>
        <taxon>Cimicomorpha</taxon>
        <taxon>Reduviidae</taxon>
        <taxon>Triatominae</taxon>
        <taxon>Rhodnius</taxon>
    </lineage>
</organism>